<evidence type="ECO:0000313" key="1">
    <source>
        <dbReference type="Proteomes" id="UP000887580"/>
    </source>
</evidence>
<name>A0AC35F9C9_9BILA</name>
<dbReference type="WBParaSite" id="PS1159_v2.g14493.t1">
    <property type="protein sequence ID" value="PS1159_v2.g14493.t1"/>
    <property type="gene ID" value="PS1159_v2.g14493"/>
</dbReference>
<dbReference type="Proteomes" id="UP000887580">
    <property type="component" value="Unplaced"/>
</dbReference>
<sequence length="347" mass="38679">FSESFHNSCLTDNEKLLYITEENINIFGLDFKTFSEKEEWKKVFDKKQKERPTRSPLPKFKKESFPTLKQNLSRSGTMPKKLSPSKTKGKKLQRNNTLNAKSGNNENNGTKGENNLKNSIGEPTSATSTFNFAPDVVQLTPMINSMSTTTVLPPPPPPPPADFFKITNVPAEVHSNERNNLMKDIQIGIKLKSRNKPVESKTPEHVPPNATISKLPDSGVNNVEKISSQPPPLPSSPYSSEPSQTADTVKIISSQIQETNLPTNGTLQITKPPILPKPKNDSEQLTIMNANVSPSQSTSTLPTQPQPQQPVRNAAEAMKHLLDNKFKDQINQRRSYIDPTSDDEKKW</sequence>
<organism evidence="1 2">
    <name type="scientific">Panagrolaimus sp. PS1159</name>
    <dbReference type="NCBI Taxonomy" id="55785"/>
    <lineage>
        <taxon>Eukaryota</taxon>
        <taxon>Metazoa</taxon>
        <taxon>Ecdysozoa</taxon>
        <taxon>Nematoda</taxon>
        <taxon>Chromadorea</taxon>
        <taxon>Rhabditida</taxon>
        <taxon>Tylenchina</taxon>
        <taxon>Panagrolaimomorpha</taxon>
        <taxon>Panagrolaimoidea</taxon>
        <taxon>Panagrolaimidae</taxon>
        <taxon>Panagrolaimus</taxon>
    </lineage>
</organism>
<accession>A0AC35F9C9</accession>
<proteinExistence type="predicted"/>
<evidence type="ECO:0000313" key="2">
    <source>
        <dbReference type="WBParaSite" id="PS1159_v2.g14493.t1"/>
    </source>
</evidence>
<reference evidence="2" key="1">
    <citation type="submission" date="2022-11" db="UniProtKB">
        <authorList>
            <consortium name="WormBaseParasite"/>
        </authorList>
    </citation>
    <scope>IDENTIFICATION</scope>
</reference>
<protein>
    <submittedName>
        <fullName evidence="2">WH2 domain-containing protein</fullName>
    </submittedName>
</protein>